<sequence length="556" mass="59309">MFTDLENNINIIYSALTWFIQCIFVLAVFEVISDIPVLTGPFFICRDMMFKISSFLPAIVLPLRNLCKSGYTAAPITLPLLPGSTLLSSTGATSPAKDVPTNDELVLPAVEDVSDTVPPLAEESLIDSDDALRPEAVTRPFLREVESGTRGSCLALRTVMSSPKVVDSCWELMDWTVGPNGLQSSIPACDGSSEPDTALDTSSSFEFNDSEGVASGGDDDVEEAFASFGCVVSAAAVSGDALISCVVDDDDHACSGSVSCVVDDDDDACSGSGDALIADVVVDDDVSLSVTHFSPCEIESFDRLSDEDTEMLSYPNTVSKTVGETHSFFSGRCTPRATESRAMGTEYHWQPTSDMSLCDPAGSSSRGYAVEDMDVDSFVYNPLTPDKYCSLGIDESFAFFGTDSLVEADAKSGDGAGDFSFLFPRPDFGEMDVVEEVCFAFSGDGFDHTLIADSGEADVESGDGTDGFSLFSHLDFGNEVTEMDVAEEVGLAFSVDEFDFVNTAGIESETQEVADSDVSCFGSREATPFDLVASAPAVKYTRASIFDDDDDDEDDE</sequence>
<keyword evidence="2" id="KW-0472">Membrane</keyword>
<evidence type="ECO:0000313" key="4">
    <source>
        <dbReference type="Proteomes" id="UP001473302"/>
    </source>
</evidence>
<organism evidence="3 4">
    <name type="scientific">Mucor flavus</name>
    <dbReference type="NCBI Taxonomy" id="439312"/>
    <lineage>
        <taxon>Eukaryota</taxon>
        <taxon>Fungi</taxon>
        <taxon>Fungi incertae sedis</taxon>
        <taxon>Mucoromycota</taxon>
        <taxon>Mucoromycotina</taxon>
        <taxon>Mucoromycetes</taxon>
        <taxon>Mucorales</taxon>
        <taxon>Mucorineae</taxon>
        <taxon>Mucoraceae</taxon>
        <taxon>Mucor</taxon>
    </lineage>
</organism>
<evidence type="ECO:0000313" key="3">
    <source>
        <dbReference type="EMBL" id="GAA5814872.1"/>
    </source>
</evidence>
<feature type="region of interest" description="Disordered" evidence="1">
    <location>
        <begin position="188"/>
        <end position="213"/>
    </location>
</feature>
<keyword evidence="2" id="KW-1133">Transmembrane helix</keyword>
<gene>
    <name evidence="3" type="ORF">MFLAVUS_008375</name>
</gene>
<name>A0ABP9Z729_9FUNG</name>
<evidence type="ECO:0000256" key="2">
    <source>
        <dbReference type="SAM" id="Phobius"/>
    </source>
</evidence>
<keyword evidence="4" id="KW-1185">Reference proteome</keyword>
<reference evidence="3 4" key="1">
    <citation type="submission" date="2024-04" db="EMBL/GenBank/DDBJ databases">
        <title>genome sequences of Mucor flavus KT1a and Helicostylum pulchrum KT1b strains isolated from the surface of a dry-aged beef.</title>
        <authorList>
            <person name="Toyotome T."/>
            <person name="Hosono M."/>
            <person name="Torimaru M."/>
            <person name="Fukuda K."/>
            <person name="Mikami N."/>
        </authorList>
    </citation>
    <scope>NUCLEOTIDE SEQUENCE [LARGE SCALE GENOMIC DNA]</scope>
    <source>
        <strain evidence="3 4">KT1a</strain>
    </source>
</reference>
<dbReference type="EMBL" id="BAABUK010000023">
    <property type="protein sequence ID" value="GAA5814872.1"/>
    <property type="molecule type" value="Genomic_DNA"/>
</dbReference>
<accession>A0ABP9Z729</accession>
<dbReference type="Proteomes" id="UP001473302">
    <property type="component" value="Unassembled WGS sequence"/>
</dbReference>
<keyword evidence="2" id="KW-0812">Transmembrane</keyword>
<feature type="transmembrane region" description="Helical" evidence="2">
    <location>
        <begin position="12"/>
        <end position="32"/>
    </location>
</feature>
<comment type="caution">
    <text evidence="3">The sequence shown here is derived from an EMBL/GenBank/DDBJ whole genome shotgun (WGS) entry which is preliminary data.</text>
</comment>
<protein>
    <submittedName>
        <fullName evidence="3">Uncharacterized protein</fullName>
    </submittedName>
</protein>
<evidence type="ECO:0000256" key="1">
    <source>
        <dbReference type="SAM" id="MobiDB-lite"/>
    </source>
</evidence>
<proteinExistence type="predicted"/>